<feature type="chain" id="PRO_5032640166" description="Peptidase S9 prolyl oligopeptidase catalytic domain-containing protein" evidence="1">
    <location>
        <begin position="29"/>
        <end position="758"/>
    </location>
</feature>
<sequence length="758" mass="85364">MRKRQPWPKLLRALLFNILLMPGSQAIAADLPVGNLQARAFTEADAIEMTNLGDPDYWHHNQSVGRVAHFSPDQTQLVIVLRRGNLSEGVTEYSLLHYRSKDLLQVPAPQPDVILRMSSRSNREVFASPRWLADNRTLLFLGERPGEERQVFSVDIHTRTLKQLTHSRTGVSSYSASADGASVLYMAEEPQSDIWNDRTRRRGIVVEEQSLAELMAGRLLPDPNRGGELYYLAAGASADGTDRAKRIEVPDGLDEDFTPLLSPDGRHALLRVFASSAPEKWRAYTDPLIAHSMSSVQFIIIDTQTGAVRTRVDAPQLRADGGIDGKWAADSTSALVTLLYLPIDGVSAQERQRRLSGPFTAEIHLSGAVRALAPEQILHMARIERWESSTNVATLIRQTADGLQRTFFKKQKSGWRAIEPPSTWRSPAEVSLREGMNQPPRIVVLDPSTKQELTLLELNPQFKNLKLARQEEIQWQASDGTHVRGGLYYPPDYVRGKRYPLVIQTHGWMPELFAVDGIFVSAFAAQALANKDMLVLQAWDFPAKDNAAAWQQWVSTKVNTPGMHQLEQSIYEGAIDHLDKAGLIDRNKVGIIGFSFTCWSVKYALSHSRPGYRFAAAAVSDGYDGSYFSYVAYANKPERAQLFERVIGDKPYESGFQTWLKNSPGFNIDKVDTPLRMLPLGNPESLLNDWEWFTLLRRMNKPVELVMVEDGTHTLVKPWDRMVVSGGNVDWFDFWLNGRKDPAAEKAEQYERWEGMRP</sequence>
<dbReference type="InterPro" id="IPR011042">
    <property type="entry name" value="6-blade_b-propeller_TolB-like"/>
</dbReference>
<feature type="signal peptide" evidence="1">
    <location>
        <begin position="1"/>
        <end position="28"/>
    </location>
</feature>
<dbReference type="SUPFAM" id="SSF53474">
    <property type="entry name" value="alpha/beta-Hydrolases"/>
    <property type="match status" value="1"/>
</dbReference>
<evidence type="ECO:0008006" key="4">
    <source>
        <dbReference type="Google" id="ProtNLM"/>
    </source>
</evidence>
<comment type="caution">
    <text evidence="2">The sequence shown here is derived from an EMBL/GenBank/DDBJ whole genome shotgun (WGS) entry which is preliminary data.</text>
</comment>
<evidence type="ECO:0000256" key="1">
    <source>
        <dbReference type="SAM" id="SignalP"/>
    </source>
</evidence>
<name>A0A829YE29_9GAMM</name>
<dbReference type="InterPro" id="IPR029058">
    <property type="entry name" value="AB_hydrolase_fold"/>
</dbReference>
<organism evidence="2 3">
    <name type="scientific">Steroidobacter agaridevorans</name>
    <dbReference type="NCBI Taxonomy" id="2695856"/>
    <lineage>
        <taxon>Bacteria</taxon>
        <taxon>Pseudomonadati</taxon>
        <taxon>Pseudomonadota</taxon>
        <taxon>Gammaproteobacteria</taxon>
        <taxon>Steroidobacterales</taxon>
        <taxon>Steroidobacteraceae</taxon>
        <taxon>Steroidobacter</taxon>
    </lineage>
</organism>
<dbReference type="Gene3D" id="2.120.10.30">
    <property type="entry name" value="TolB, C-terminal domain"/>
    <property type="match status" value="1"/>
</dbReference>
<reference evidence="3" key="1">
    <citation type="submission" date="2020-01" db="EMBL/GenBank/DDBJ databases">
        <title>'Steroidobacter agaridevorans' sp. nov., agar-degrading bacteria isolated from rhizosphere soils.</title>
        <authorList>
            <person name="Ikenaga M."/>
            <person name="Kataoka M."/>
            <person name="Murouchi A."/>
            <person name="Katsuragi S."/>
            <person name="Sakai M."/>
        </authorList>
    </citation>
    <scope>NUCLEOTIDE SEQUENCE [LARGE SCALE GENOMIC DNA]</scope>
    <source>
        <strain evidence="3">YU21-B</strain>
    </source>
</reference>
<evidence type="ECO:0000313" key="2">
    <source>
        <dbReference type="EMBL" id="GFE81517.1"/>
    </source>
</evidence>
<keyword evidence="1" id="KW-0732">Signal</keyword>
<keyword evidence="3" id="KW-1185">Reference proteome</keyword>
<gene>
    <name evidence="2" type="ORF">GCM10011487_35170</name>
</gene>
<accession>A0A829YE29</accession>
<protein>
    <recommendedName>
        <fullName evidence="4">Peptidase S9 prolyl oligopeptidase catalytic domain-containing protein</fullName>
    </recommendedName>
</protein>
<dbReference type="AlphaFoldDB" id="A0A829YE29"/>
<dbReference type="Gene3D" id="3.40.50.1820">
    <property type="entry name" value="alpha/beta hydrolase"/>
    <property type="match status" value="1"/>
</dbReference>
<dbReference type="Proteomes" id="UP000445000">
    <property type="component" value="Unassembled WGS sequence"/>
</dbReference>
<dbReference type="EMBL" id="BLJN01000003">
    <property type="protein sequence ID" value="GFE81517.1"/>
    <property type="molecule type" value="Genomic_DNA"/>
</dbReference>
<proteinExistence type="predicted"/>
<dbReference type="SUPFAM" id="SSF82171">
    <property type="entry name" value="DPP6 N-terminal domain-like"/>
    <property type="match status" value="1"/>
</dbReference>
<evidence type="ECO:0000313" key="3">
    <source>
        <dbReference type="Proteomes" id="UP000445000"/>
    </source>
</evidence>